<dbReference type="FunFam" id="3.40.605.10:FF:000007">
    <property type="entry name" value="NAD/NADP-dependent betaine aldehyde dehydrogenase"/>
    <property type="match status" value="1"/>
</dbReference>
<sequence length="483" mass="52080">MSVTSQVYEAYSVINGNQQDGEATTIYNPSNLSEQVAVYHEVSSSAVEEAVQAAKRAQREWAALSGLQKGATLENMATKLEENKDEIATLASSEMGKPIKEMKGEVARGVQLLRYYAAEGSRSNGNVIPAANPQVHQYSKRVPLGVVGVITPWNFPVAIPIWKIAPALICGNAIVWKPAKQAAVTASKLMDVFQDVLPSGLINMLIGSGSKVGNTLLEEGNIDALSFTGSTETGMHAAATCASRNIKYQTEMGGKNVAVVLDDADLDQTVSAILSGSFTSAGQKCTASSRIVADKKIMPTLKEKLKTAVADLRVGEALDEQAFLGPVSSKDQYEKINEYISLAKKEANVVAETKTIVSDYEGHYIRPLIVDGMDANHTLAQEEVFGPFAVLLEAEDFDEAIEIANNTDYGLSASIFTNDLSRSHQFLERSEAGMVRVNLETAGVEYQAPFGGMKMSSSHTREQGQAALEFYSETKTCAIRHSF</sequence>
<dbReference type="Gene3D" id="3.40.309.10">
    <property type="entry name" value="Aldehyde Dehydrogenase, Chain A, domain 2"/>
    <property type="match status" value="1"/>
</dbReference>
<dbReference type="Pfam" id="PF00171">
    <property type="entry name" value="Aldedh"/>
    <property type="match status" value="1"/>
</dbReference>
<evidence type="ECO:0000313" key="5">
    <source>
        <dbReference type="Proteomes" id="UP000595349"/>
    </source>
</evidence>
<dbReference type="Proteomes" id="UP000595349">
    <property type="component" value="Chromosome"/>
</dbReference>
<dbReference type="GO" id="GO:0016620">
    <property type="term" value="F:oxidoreductase activity, acting on the aldehyde or oxo group of donors, NAD or NADP as acceptor"/>
    <property type="evidence" value="ECO:0007669"/>
    <property type="project" value="InterPro"/>
</dbReference>
<dbReference type="RefSeq" id="WP_200087584.1">
    <property type="nucleotide sequence ID" value="NZ_CP054706.1"/>
</dbReference>
<organism evidence="4 5">
    <name type="scientific">Salicibibacter cibi</name>
    <dbReference type="NCBI Taxonomy" id="2743001"/>
    <lineage>
        <taxon>Bacteria</taxon>
        <taxon>Bacillati</taxon>
        <taxon>Bacillota</taxon>
        <taxon>Bacilli</taxon>
        <taxon>Bacillales</taxon>
        <taxon>Bacillaceae</taxon>
        <taxon>Salicibibacter</taxon>
    </lineage>
</organism>
<dbReference type="KEGG" id="scib:HUG20_02260"/>
<dbReference type="InterPro" id="IPR015590">
    <property type="entry name" value="Aldehyde_DH_dom"/>
</dbReference>
<evidence type="ECO:0000256" key="1">
    <source>
        <dbReference type="ARBA" id="ARBA00009986"/>
    </source>
</evidence>
<reference evidence="4 5" key="1">
    <citation type="submission" date="2020-06" db="EMBL/GenBank/DDBJ databases">
        <title>Genomic analysis of Salicibibacter sp. NKC21-4.</title>
        <authorList>
            <person name="Oh Y.J."/>
        </authorList>
    </citation>
    <scope>NUCLEOTIDE SEQUENCE [LARGE SCALE GENOMIC DNA]</scope>
    <source>
        <strain evidence="4 5">NKC21-4</strain>
    </source>
</reference>
<feature type="domain" description="Aldehyde dehydrogenase" evidence="3">
    <location>
        <begin position="21"/>
        <end position="476"/>
    </location>
</feature>
<dbReference type="InterPro" id="IPR016162">
    <property type="entry name" value="Ald_DH_N"/>
</dbReference>
<comment type="similarity">
    <text evidence="1">Belongs to the aldehyde dehydrogenase family.</text>
</comment>
<proteinExistence type="inferred from homology"/>
<protein>
    <submittedName>
        <fullName evidence="4">Aldehyde dehydrogenase family protein</fullName>
    </submittedName>
</protein>
<gene>
    <name evidence="4" type="ORF">HUG20_02260</name>
</gene>
<keyword evidence="5" id="KW-1185">Reference proteome</keyword>
<keyword evidence="2" id="KW-0560">Oxidoreductase</keyword>
<evidence type="ECO:0000259" key="3">
    <source>
        <dbReference type="Pfam" id="PF00171"/>
    </source>
</evidence>
<dbReference type="Gene3D" id="3.40.605.10">
    <property type="entry name" value="Aldehyde Dehydrogenase, Chain A, domain 1"/>
    <property type="match status" value="1"/>
</dbReference>
<accession>A0A7T6Z8D9</accession>
<evidence type="ECO:0000256" key="2">
    <source>
        <dbReference type="ARBA" id="ARBA00023002"/>
    </source>
</evidence>
<dbReference type="InterPro" id="IPR016161">
    <property type="entry name" value="Ald_DH/histidinol_DH"/>
</dbReference>
<dbReference type="PANTHER" id="PTHR11699">
    <property type="entry name" value="ALDEHYDE DEHYDROGENASE-RELATED"/>
    <property type="match status" value="1"/>
</dbReference>
<dbReference type="InterPro" id="IPR016163">
    <property type="entry name" value="Ald_DH_C"/>
</dbReference>
<dbReference type="InterPro" id="IPR016160">
    <property type="entry name" value="Ald_DH_CS_CYS"/>
</dbReference>
<evidence type="ECO:0000313" key="4">
    <source>
        <dbReference type="EMBL" id="QQK78840.1"/>
    </source>
</evidence>
<dbReference type="EMBL" id="CP054706">
    <property type="protein sequence ID" value="QQK78840.1"/>
    <property type="molecule type" value="Genomic_DNA"/>
</dbReference>
<dbReference type="SUPFAM" id="SSF53720">
    <property type="entry name" value="ALDH-like"/>
    <property type="match status" value="1"/>
</dbReference>
<dbReference type="AlphaFoldDB" id="A0A7T6Z8D9"/>
<name>A0A7T6Z8D9_9BACI</name>
<dbReference type="PROSITE" id="PS00070">
    <property type="entry name" value="ALDEHYDE_DEHYDR_CYS"/>
    <property type="match status" value="1"/>
</dbReference>